<dbReference type="GO" id="GO:0016747">
    <property type="term" value="F:acyltransferase activity, transferring groups other than amino-acyl groups"/>
    <property type="evidence" value="ECO:0007669"/>
    <property type="project" value="InterPro"/>
</dbReference>
<name>A0A9X2J0Z8_9SPHN</name>
<accession>A0A9X2J0Z8</accession>
<dbReference type="InterPro" id="IPR051531">
    <property type="entry name" value="N-acetyltransferase"/>
</dbReference>
<dbReference type="InterPro" id="IPR000182">
    <property type="entry name" value="GNAT_dom"/>
</dbReference>
<gene>
    <name evidence="2" type="ORF">NDO55_02885</name>
</gene>
<dbReference type="PANTHER" id="PTHR43792:SF16">
    <property type="entry name" value="N-ACETYLTRANSFERASE DOMAIN-CONTAINING PROTEIN"/>
    <property type="match status" value="1"/>
</dbReference>
<dbReference type="RefSeq" id="WP_252112238.1">
    <property type="nucleotide sequence ID" value="NZ_JAMSHT010000001.1"/>
</dbReference>
<dbReference type="Proteomes" id="UP001155128">
    <property type="component" value="Unassembled WGS sequence"/>
</dbReference>
<dbReference type="SUPFAM" id="SSF55729">
    <property type="entry name" value="Acyl-CoA N-acyltransferases (Nat)"/>
    <property type="match status" value="1"/>
</dbReference>
<dbReference type="PROSITE" id="PS51186">
    <property type="entry name" value="GNAT"/>
    <property type="match status" value="1"/>
</dbReference>
<reference evidence="2" key="1">
    <citation type="submission" date="2022-06" db="EMBL/GenBank/DDBJ databases">
        <title>Sphingomicrobium sedimins sp. nov., a marine bacterium isolated from tidal flat.</title>
        <authorList>
            <person name="Kim C.-H."/>
            <person name="Yoo Y."/>
            <person name="Kim J.-J."/>
        </authorList>
    </citation>
    <scope>NUCLEOTIDE SEQUENCE</scope>
    <source>
        <strain evidence="2">GRR-S6-50</strain>
    </source>
</reference>
<dbReference type="Pfam" id="PF13302">
    <property type="entry name" value="Acetyltransf_3"/>
    <property type="match status" value="1"/>
</dbReference>
<sequence length="174" mass="19686">MGGRTPPVIETDRLRLRAFREADFDAWVDIMQKPEVHEHLGPTKTRQDLWLRTNNAVGQWYVLGYGGLMVELRVTGRIIGTCSIFEAKRGLEFEGEPEVGYIFDDAYHGQGYGSEALGAMIEWAEANMKPTPLWAIIDPKNPASHALAAKFGFEKVSEDDYEGDKLDIMRRPAW</sequence>
<organism evidence="2 3">
    <name type="scientific">Sphingomicrobium sediminis</name>
    <dbReference type="NCBI Taxonomy" id="2950949"/>
    <lineage>
        <taxon>Bacteria</taxon>
        <taxon>Pseudomonadati</taxon>
        <taxon>Pseudomonadota</taxon>
        <taxon>Alphaproteobacteria</taxon>
        <taxon>Sphingomonadales</taxon>
        <taxon>Sphingomonadaceae</taxon>
        <taxon>Sphingomicrobium</taxon>
    </lineage>
</organism>
<evidence type="ECO:0000313" key="2">
    <source>
        <dbReference type="EMBL" id="MCM8556763.1"/>
    </source>
</evidence>
<feature type="domain" description="N-acetyltransferase" evidence="1">
    <location>
        <begin position="14"/>
        <end position="174"/>
    </location>
</feature>
<protein>
    <submittedName>
        <fullName evidence="2">GNAT family N-acetyltransferase</fullName>
    </submittedName>
</protein>
<keyword evidence="3" id="KW-1185">Reference proteome</keyword>
<dbReference type="AlphaFoldDB" id="A0A9X2J0Z8"/>
<comment type="caution">
    <text evidence="2">The sequence shown here is derived from an EMBL/GenBank/DDBJ whole genome shotgun (WGS) entry which is preliminary data.</text>
</comment>
<dbReference type="InterPro" id="IPR016181">
    <property type="entry name" value="Acyl_CoA_acyltransferase"/>
</dbReference>
<proteinExistence type="predicted"/>
<evidence type="ECO:0000313" key="3">
    <source>
        <dbReference type="Proteomes" id="UP001155128"/>
    </source>
</evidence>
<dbReference type="CDD" id="cd04301">
    <property type="entry name" value="NAT_SF"/>
    <property type="match status" value="1"/>
</dbReference>
<evidence type="ECO:0000259" key="1">
    <source>
        <dbReference type="PROSITE" id="PS51186"/>
    </source>
</evidence>
<dbReference type="Gene3D" id="3.40.630.30">
    <property type="match status" value="1"/>
</dbReference>
<dbReference type="EMBL" id="JAMSHT010000001">
    <property type="protein sequence ID" value="MCM8556763.1"/>
    <property type="molecule type" value="Genomic_DNA"/>
</dbReference>
<dbReference type="PANTHER" id="PTHR43792">
    <property type="entry name" value="GNAT FAMILY, PUTATIVE (AFU_ORTHOLOGUE AFUA_3G00765)-RELATED-RELATED"/>
    <property type="match status" value="1"/>
</dbReference>